<feature type="non-terminal residue" evidence="2">
    <location>
        <position position="1"/>
    </location>
</feature>
<feature type="region of interest" description="Disordered" evidence="1">
    <location>
        <begin position="66"/>
        <end position="86"/>
    </location>
</feature>
<sequence>DLPVPARHPAGRHRPARGARGGAAQRVGRLQDARHAEQHRHGGAGRGARLDAGAHLRPLLAGVLRRRPRLPRGLHRQGPGVHPAEL</sequence>
<proteinExistence type="predicted"/>
<dbReference type="AlphaFoldDB" id="A0A6J4THU0"/>
<name>A0A6J4THU0_9ACTN</name>
<evidence type="ECO:0000313" key="2">
    <source>
        <dbReference type="EMBL" id="CAA9523829.1"/>
    </source>
</evidence>
<dbReference type="EMBL" id="CADCVO010000555">
    <property type="protein sequence ID" value="CAA9523829.1"/>
    <property type="molecule type" value="Genomic_DNA"/>
</dbReference>
<organism evidence="2">
    <name type="scientific">uncultured Solirubrobacteraceae bacterium</name>
    <dbReference type="NCBI Taxonomy" id="1162706"/>
    <lineage>
        <taxon>Bacteria</taxon>
        <taxon>Bacillati</taxon>
        <taxon>Actinomycetota</taxon>
        <taxon>Thermoleophilia</taxon>
        <taxon>Solirubrobacterales</taxon>
        <taxon>Solirubrobacteraceae</taxon>
        <taxon>environmental samples</taxon>
    </lineage>
</organism>
<accession>A0A6J4THU0</accession>
<reference evidence="2" key="1">
    <citation type="submission" date="2020-02" db="EMBL/GenBank/DDBJ databases">
        <authorList>
            <person name="Meier V. D."/>
        </authorList>
    </citation>
    <scope>NUCLEOTIDE SEQUENCE</scope>
    <source>
        <strain evidence="2">AVDCRST_MAG13</strain>
    </source>
</reference>
<protein>
    <submittedName>
        <fullName evidence="2">Uncharacterized protein</fullName>
    </submittedName>
</protein>
<feature type="region of interest" description="Disordered" evidence="1">
    <location>
        <begin position="1"/>
        <end position="51"/>
    </location>
</feature>
<feature type="compositionally biased region" description="Basic and acidic residues" evidence="1">
    <location>
        <begin position="29"/>
        <end position="40"/>
    </location>
</feature>
<feature type="non-terminal residue" evidence="2">
    <location>
        <position position="86"/>
    </location>
</feature>
<evidence type="ECO:0000256" key="1">
    <source>
        <dbReference type="SAM" id="MobiDB-lite"/>
    </source>
</evidence>
<feature type="compositionally biased region" description="Basic residues" evidence="1">
    <location>
        <begin position="66"/>
        <end position="75"/>
    </location>
</feature>
<gene>
    <name evidence="2" type="ORF">AVDCRST_MAG13-3565</name>
</gene>